<name>A0AAJ6QU96_9ACAR</name>
<dbReference type="CDD" id="cd02964">
    <property type="entry name" value="TryX_like_family"/>
    <property type="match status" value="1"/>
</dbReference>
<dbReference type="InterPro" id="IPR036249">
    <property type="entry name" value="Thioredoxin-like_sf"/>
</dbReference>
<protein>
    <submittedName>
        <fullName evidence="3">Nucleoredoxin-like protein 2</fullName>
    </submittedName>
</protein>
<dbReference type="Pfam" id="PF13905">
    <property type="entry name" value="Thioredoxin_8"/>
    <property type="match status" value="1"/>
</dbReference>
<keyword evidence="2" id="KW-1185">Reference proteome</keyword>
<proteinExistence type="predicted"/>
<dbReference type="GO" id="GO:0031397">
    <property type="term" value="P:negative regulation of protein ubiquitination"/>
    <property type="evidence" value="ECO:0007669"/>
    <property type="project" value="TreeGrafter"/>
</dbReference>
<dbReference type="KEGG" id="goe:100902937"/>
<reference evidence="3" key="1">
    <citation type="submission" date="2025-08" db="UniProtKB">
        <authorList>
            <consortium name="RefSeq"/>
        </authorList>
    </citation>
    <scope>IDENTIFICATION</scope>
</reference>
<dbReference type="GeneID" id="100902937"/>
<dbReference type="SUPFAM" id="SSF52833">
    <property type="entry name" value="Thioredoxin-like"/>
    <property type="match status" value="1"/>
</dbReference>
<dbReference type="Proteomes" id="UP000694867">
    <property type="component" value="Unplaced"/>
</dbReference>
<dbReference type="PROSITE" id="PS51352">
    <property type="entry name" value="THIOREDOXIN_2"/>
    <property type="match status" value="1"/>
</dbReference>
<feature type="domain" description="Thioredoxin" evidence="1">
    <location>
        <begin position="28"/>
        <end position="185"/>
    </location>
</feature>
<evidence type="ECO:0000259" key="1">
    <source>
        <dbReference type="PROSITE" id="PS51352"/>
    </source>
</evidence>
<accession>A0AAJ6QU96</accession>
<evidence type="ECO:0000313" key="2">
    <source>
        <dbReference type="Proteomes" id="UP000694867"/>
    </source>
</evidence>
<dbReference type="Gene3D" id="3.40.30.10">
    <property type="entry name" value="Glutaredoxin"/>
    <property type="match status" value="1"/>
</dbReference>
<evidence type="ECO:0000313" key="3">
    <source>
        <dbReference type="RefSeq" id="XP_003744124.1"/>
    </source>
</evidence>
<dbReference type="InterPro" id="IPR013766">
    <property type="entry name" value="Thioredoxin_domain"/>
</dbReference>
<dbReference type="GO" id="GO:0030178">
    <property type="term" value="P:negative regulation of Wnt signaling pathway"/>
    <property type="evidence" value="ECO:0007669"/>
    <property type="project" value="TreeGrafter"/>
</dbReference>
<dbReference type="PANTHER" id="PTHR46472">
    <property type="entry name" value="NUCLEOREDOXIN"/>
    <property type="match status" value="1"/>
</dbReference>
<organism evidence="2 3">
    <name type="scientific">Galendromus occidentalis</name>
    <name type="common">western predatory mite</name>
    <dbReference type="NCBI Taxonomy" id="34638"/>
    <lineage>
        <taxon>Eukaryota</taxon>
        <taxon>Metazoa</taxon>
        <taxon>Ecdysozoa</taxon>
        <taxon>Arthropoda</taxon>
        <taxon>Chelicerata</taxon>
        <taxon>Arachnida</taxon>
        <taxon>Acari</taxon>
        <taxon>Parasitiformes</taxon>
        <taxon>Mesostigmata</taxon>
        <taxon>Gamasina</taxon>
        <taxon>Phytoseioidea</taxon>
        <taxon>Phytoseiidae</taxon>
        <taxon>Typhlodrominae</taxon>
        <taxon>Galendromus</taxon>
    </lineage>
</organism>
<gene>
    <name evidence="3" type="primary">LOC100902937</name>
</gene>
<dbReference type="InterPro" id="IPR012336">
    <property type="entry name" value="Thioredoxin-like_fold"/>
</dbReference>
<dbReference type="PANTHER" id="PTHR46472:SF1">
    <property type="entry name" value="NUCLEOREDOXIN"/>
    <property type="match status" value="1"/>
</dbReference>
<sequence length="185" mass="20594">MWELLQSSIIPVIIVVILLKLFGGKGSSSSVPVGSKFDMDIISGSQVSKLDKKKKPISEVFAENDIVVFYFSAHWCPPCRNFTPQLASIYKGLKEAGKKIEVIFMSSDRTEEQMLSYMEESHGDWFAFEFGSPIKKKFAEHFQVSSIPTVIVLNGDGVVVSTDGRNEILRLDAGVWEKWTAGAPQ</sequence>
<dbReference type="GO" id="GO:0004791">
    <property type="term" value="F:thioredoxin-disulfide reductase (NADPH) activity"/>
    <property type="evidence" value="ECO:0007669"/>
    <property type="project" value="TreeGrafter"/>
</dbReference>
<dbReference type="RefSeq" id="XP_003744124.1">
    <property type="nucleotide sequence ID" value="XM_003744076.2"/>
</dbReference>
<dbReference type="GO" id="GO:0005634">
    <property type="term" value="C:nucleus"/>
    <property type="evidence" value="ECO:0007669"/>
    <property type="project" value="TreeGrafter"/>
</dbReference>
<dbReference type="AlphaFoldDB" id="A0AAJ6QU96"/>